<accession>A0A8C3XZ33</accession>
<evidence type="ECO:0000313" key="3">
    <source>
        <dbReference type="Proteomes" id="UP000694563"/>
    </source>
</evidence>
<name>A0A8C3XZ33_CATUS</name>
<evidence type="ECO:0000256" key="1">
    <source>
        <dbReference type="SAM" id="MobiDB-lite"/>
    </source>
</evidence>
<evidence type="ECO:0000313" key="2">
    <source>
        <dbReference type="Ensembl" id="ENSCUSP00005005237.1"/>
    </source>
</evidence>
<organism evidence="2 3">
    <name type="scientific">Catharus ustulatus</name>
    <name type="common">Russet-backed thrush</name>
    <name type="synonym">Hylocichla ustulatus</name>
    <dbReference type="NCBI Taxonomy" id="91951"/>
    <lineage>
        <taxon>Eukaryota</taxon>
        <taxon>Metazoa</taxon>
        <taxon>Chordata</taxon>
        <taxon>Craniata</taxon>
        <taxon>Vertebrata</taxon>
        <taxon>Euteleostomi</taxon>
        <taxon>Archelosauria</taxon>
        <taxon>Archosauria</taxon>
        <taxon>Dinosauria</taxon>
        <taxon>Saurischia</taxon>
        <taxon>Theropoda</taxon>
        <taxon>Coelurosauria</taxon>
        <taxon>Aves</taxon>
        <taxon>Neognathae</taxon>
        <taxon>Neoaves</taxon>
        <taxon>Telluraves</taxon>
        <taxon>Australaves</taxon>
        <taxon>Passeriformes</taxon>
        <taxon>Turdidae</taxon>
        <taxon>Catharus</taxon>
    </lineage>
</organism>
<keyword evidence="3" id="KW-1185">Reference proteome</keyword>
<feature type="region of interest" description="Disordered" evidence="1">
    <location>
        <begin position="35"/>
        <end position="61"/>
    </location>
</feature>
<sequence>MTSPTFFLQNSWETLGSANHLSKPDVRETAEAYPRIPAGGHRSSGVSQATEVDVGCPAGEE</sequence>
<reference evidence="2" key="1">
    <citation type="submission" date="2020-10" db="EMBL/GenBank/DDBJ databases">
        <title>Catharus ustulatus (Swainson's thrush) genome, bCatUst1, primary haplotype v2.</title>
        <authorList>
            <person name="Delmore K."/>
            <person name="Vafadar M."/>
            <person name="Formenti G."/>
            <person name="Chow W."/>
            <person name="Pelan S."/>
            <person name="Howe K."/>
            <person name="Rhie A."/>
            <person name="Mountcastle J."/>
            <person name="Haase B."/>
            <person name="Fedrigo O."/>
            <person name="Jarvis E.D."/>
        </authorList>
    </citation>
    <scope>NUCLEOTIDE SEQUENCE [LARGE SCALE GENOMIC DNA]</scope>
</reference>
<dbReference type="Proteomes" id="UP000694563">
    <property type="component" value="Chromosome 3"/>
</dbReference>
<dbReference type="Pfam" id="PF15667">
    <property type="entry name" value="CMIP6"/>
    <property type="match status" value="1"/>
</dbReference>
<reference evidence="2" key="2">
    <citation type="submission" date="2025-08" db="UniProtKB">
        <authorList>
            <consortium name="Ensembl"/>
        </authorList>
    </citation>
    <scope>IDENTIFICATION</scope>
</reference>
<reference evidence="2" key="3">
    <citation type="submission" date="2025-09" db="UniProtKB">
        <authorList>
            <consortium name="Ensembl"/>
        </authorList>
    </citation>
    <scope>IDENTIFICATION</scope>
</reference>
<dbReference type="AlphaFoldDB" id="A0A8C3XZ33"/>
<proteinExistence type="predicted"/>
<dbReference type="InterPro" id="IPR031365">
    <property type="entry name" value="CMIP6"/>
</dbReference>
<protein>
    <submittedName>
        <fullName evidence="2">Uncharacterized protein</fullName>
    </submittedName>
</protein>
<dbReference type="Ensembl" id="ENSCUST00005005448.1">
    <property type="protein sequence ID" value="ENSCUSP00005005237.1"/>
    <property type="gene ID" value="ENSCUSG00005003347.1"/>
</dbReference>